<evidence type="ECO:0000256" key="2">
    <source>
        <dbReference type="ARBA" id="ARBA00022723"/>
    </source>
</evidence>
<name>A0A382XEC6_9ZZZZ</name>
<keyword evidence="3" id="KW-0408">Iron</keyword>
<dbReference type="GO" id="GO:0020037">
    <property type="term" value="F:heme binding"/>
    <property type="evidence" value="ECO:0007669"/>
    <property type="project" value="InterPro"/>
</dbReference>
<dbReference type="Gene3D" id="1.10.760.10">
    <property type="entry name" value="Cytochrome c-like domain"/>
    <property type="match status" value="1"/>
</dbReference>
<dbReference type="AlphaFoldDB" id="A0A382XEC6"/>
<dbReference type="PROSITE" id="PS51007">
    <property type="entry name" value="CYTC"/>
    <property type="match status" value="1"/>
</dbReference>
<organism evidence="5">
    <name type="scientific">marine metagenome</name>
    <dbReference type="NCBI Taxonomy" id="408172"/>
    <lineage>
        <taxon>unclassified sequences</taxon>
        <taxon>metagenomes</taxon>
        <taxon>ecological metagenomes</taxon>
    </lineage>
</organism>
<gene>
    <name evidence="5" type="ORF">METZ01_LOCUS422266</name>
</gene>
<reference evidence="5" key="1">
    <citation type="submission" date="2018-05" db="EMBL/GenBank/DDBJ databases">
        <authorList>
            <person name="Lanie J.A."/>
            <person name="Ng W.-L."/>
            <person name="Kazmierczak K.M."/>
            <person name="Andrzejewski T.M."/>
            <person name="Davidsen T.M."/>
            <person name="Wayne K.J."/>
            <person name="Tettelin H."/>
            <person name="Glass J.I."/>
            <person name="Rusch D."/>
            <person name="Podicherti R."/>
            <person name="Tsui H.-C.T."/>
            <person name="Winkler M.E."/>
        </authorList>
    </citation>
    <scope>NUCLEOTIDE SEQUENCE</scope>
</reference>
<evidence type="ECO:0000256" key="3">
    <source>
        <dbReference type="ARBA" id="ARBA00023004"/>
    </source>
</evidence>
<evidence type="ECO:0000313" key="5">
    <source>
        <dbReference type="EMBL" id="SVD69412.1"/>
    </source>
</evidence>
<keyword evidence="2" id="KW-0479">Metal-binding</keyword>
<feature type="non-terminal residue" evidence="5">
    <location>
        <position position="141"/>
    </location>
</feature>
<feature type="domain" description="Cytochrome c" evidence="4">
    <location>
        <begin position="26"/>
        <end position="102"/>
    </location>
</feature>
<dbReference type="InterPro" id="IPR009056">
    <property type="entry name" value="Cyt_c-like_dom"/>
</dbReference>
<keyword evidence="1" id="KW-0349">Heme</keyword>
<proteinExistence type="predicted"/>
<feature type="non-terminal residue" evidence="5">
    <location>
        <position position="1"/>
    </location>
</feature>
<dbReference type="SUPFAM" id="SSF46626">
    <property type="entry name" value="Cytochrome c"/>
    <property type="match status" value="1"/>
</dbReference>
<dbReference type="GO" id="GO:0046872">
    <property type="term" value="F:metal ion binding"/>
    <property type="evidence" value="ECO:0007669"/>
    <property type="project" value="UniProtKB-KW"/>
</dbReference>
<evidence type="ECO:0000259" key="4">
    <source>
        <dbReference type="PROSITE" id="PS51007"/>
    </source>
</evidence>
<dbReference type="GO" id="GO:0009055">
    <property type="term" value="F:electron transfer activity"/>
    <property type="evidence" value="ECO:0007669"/>
    <property type="project" value="InterPro"/>
</dbReference>
<dbReference type="EMBL" id="UINC01167098">
    <property type="protein sequence ID" value="SVD69412.1"/>
    <property type="molecule type" value="Genomic_DNA"/>
</dbReference>
<protein>
    <recommendedName>
        <fullName evidence="4">Cytochrome c domain-containing protein</fullName>
    </recommendedName>
</protein>
<sequence>VTKHLGLLFTLSLVSICISAQQSVEVLVERGRGIFHASPVGCWVCHGEGAQGLVGPTLHFGPTPVDIFDQLESNPMMAVIVTELNLNDEDLMSLSMYIRSLAGLPLDARLPAQWLEALNQAKAAQANQLQFKKTQRDLIVE</sequence>
<dbReference type="InterPro" id="IPR036909">
    <property type="entry name" value="Cyt_c-like_dom_sf"/>
</dbReference>
<evidence type="ECO:0000256" key="1">
    <source>
        <dbReference type="ARBA" id="ARBA00022617"/>
    </source>
</evidence>
<accession>A0A382XEC6</accession>